<evidence type="ECO:0000256" key="7">
    <source>
        <dbReference type="ARBA" id="ARBA00022692"/>
    </source>
</evidence>
<keyword evidence="6" id="KW-0808">Transferase</keyword>
<dbReference type="GO" id="GO:0016263">
    <property type="term" value="F:glycoprotein-N-acetylgalactosamine 3-beta-galactosyltransferase activity"/>
    <property type="evidence" value="ECO:0007669"/>
    <property type="project" value="UniProtKB-EC"/>
</dbReference>
<sequence length="246" mass="28634">MITTTYANHDKKAIHVRNTWAQRCDQYLFISSRDNSTLPAIKLCDTDDRPHLWCKTKHGMRYLFDNYLDHFDWFLKADDDSYVIVDNLRHFLAQHSPQKPLYFGCKLRFKDVVYMSGGAGYVLSQTALKHFIKALDNNTDTKSCRAHIDTGVEDLEMGRCLQNNGVDAGDARDDWAKARFLPFDPLHMVMPNMDINVIAPWFHSYSVYPHKSGPECCSRSLISFHYVPKDMMYLMDFLLYKVDVLK</sequence>
<evidence type="ECO:0000256" key="5">
    <source>
        <dbReference type="ARBA" id="ARBA00022676"/>
    </source>
</evidence>
<keyword evidence="8" id="KW-0547">Nucleotide-binding</keyword>
<dbReference type="GO" id="GO:0016020">
    <property type="term" value="C:membrane"/>
    <property type="evidence" value="ECO:0007669"/>
    <property type="project" value="UniProtKB-SubCell"/>
</dbReference>
<dbReference type="Pfam" id="PF02434">
    <property type="entry name" value="Fringe"/>
    <property type="match status" value="1"/>
</dbReference>
<comment type="subcellular location">
    <subcellularLocation>
        <location evidence="1">Membrane</location>
        <topology evidence="1">Single-pass type II membrane protein</topology>
    </subcellularLocation>
</comment>
<gene>
    <name evidence="13" type="ORF">ONB1V03_LOCUS7433</name>
</gene>
<dbReference type="EC" id="2.4.1.122" evidence="4"/>
<dbReference type="PANTHER" id="PTHR23033">
    <property type="entry name" value="BETA1,3-GALACTOSYLTRANSFERASE"/>
    <property type="match status" value="1"/>
</dbReference>
<accession>A0A7R9LXR6</accession>
<feature type="domain" description="Fringe-like glycosyltransferase" evidence="12">
    <location>
        <begin position="2"/>
        <end position="163"/>
    </location>
</feature>
<keyword evidence="10" id="KW-1133">Transmembrane helix</keyword>
<dbReference type="GO" id="GO:0000166">
    <property type="term" value="F:nucleotide binding"/>
    <property type="evidence" value="ECO:0007669"/>
    <property type="project" value="UniProtKB-KW"/>
</dbReference>
<dbReference type="Gene3D" id="3.90.550.50">
    <property type="match status" value="1"/>
</dbReference>
<evidence type="ECO:0000256" key="1">
    <source>
        <dbReference type="ARBA" id="ARBA00004606"/>
    </source>
</evidence>
<organism evidence="13">
    <name type="scientific">Oppiella nova</name>
    <dbReference type="NCBI Taxonomy" id="334625"/>
    <lineage>
        <taxon>Eukaryota</taxon>
        <taxon>Metazoa</taxon>
        <taxon>Ecdysozoa</taxon>
        <taxon>Arthropoda</taxon>
        <taxon>Chelicerata</taxon>
        <taxon>Arachnida</taxon>
        <taxon>Acari</taxon>
        <taxon>Acariformes</taxon>
        <taxon>Sarcoptiformes</taxon>
        <taxon>Oribatida</taxon>
        <taxon>Brachypylina</taxon>
        <taxon>Oppioidea</taxon>
        <taxon>Oppiidae</taxon>
        <taxon>Oppiella</taxon>
    </lineage>
</organism>
<keyword evidence="9" id="KW-0735">Signal-anchor</keyword>
<comment type="pathway">
    <text evidence="2">Protein modification; protein glycosylation.</text>
</comment>
<keyword evidence="14" id="KW-1185">Reference proteome</keyword>
<comment type="similarity">
    <text evidence="3">Belongs to the glycosyltransferase 31 family. Beta3-Gal-T subfamily.</text>
</comment>
<evidence type="ECO:0000256" key="10">
    <source>
        <dbReference type="ARBA" id="ARBA00022989"/>
    </source>
</evidence>
<dbReference type="InterPro" id="IPR026050">
    <property type="entry name" value="C1GALT1/C1GALT1_chp1"/>
</dbReference>
<evidence type="ECO:0000313" key="14">
    <source>
        <dbReference type="Proteomes" id="UP000728032"/>
    </source>
</evidence>
<evidence type="ECO:0000313" key="13">
    <source>
        <dbReference type="EMBL" id="CAD7649719.1"/>
    </source>
</evidence>
<evidence type="ECO:0000256" key="6">
    <source>
        <dbReference type="ARBA" id="ARBA00022679"/>
    </source>
</evidence>
<evidence type="ECO:0000256" key="3">
    <source>
        <dbReference type="ARBA" id="ARBA00006462"/>
    </source>
</evidence>
<dbReference type="OrthoDB" id="414175at2759"/>
<keyword evidence="11" id="KW-0472">Membrane</keyword>
<evidence type="ECO:0000256" key="8">
    <source>
        <dbReference type="ARBA" id="ARBA00022741"/>
    </source>
</evidence>
<evidence type="ECO:0000256" key="9">
    <source>
        <dbReference type="ARBA" id="ARBA00022968"/>
    </source>
</evidence>
<dbReference type="UniPathway" id="UPA00378"/>
<keyword evidence="5" id="KW-0328">Glycosyltransferase</keyword>
<evidence type="ECO:0000256" key="2">
    <source>
        <dbReference type="ARBA" id="ARBA00004922"/>
    </source>
</evidence>
<dbReference type="EMBL" id="CAJPVJ010003780">
    <property type="protein sequence ID" value="CAG2167939.1"/>
    <property type="molecule type" value="Genomic_DNA"/>
</dbReference>
<reference evidence="13" key="1">
    <citation type="submission" date="2020-11" db="EMBL/GenBank/DDBJ databases">
        <authorList>
            <person name="Tran Van P."/>
        </authorList>
    </citation>
    <scope>NUCLEOTIDE SEQUENCE</scope>
</reference>
<name>A0A7R9LXR6_9ACAR</name>
<evidence type="ECO:0000256" key="11">
    <source>
        <dbReference type="ARBA" id="ARBA00023136"/>
    </source>
</evidence>
<dbReference type="PANTHER" id="PTHR23033:SF14">
    <property type="entry name" value="GLYCOPROTEIN-N-ACETYLGALACTOSAMINE 3-BETA-GALACTOSYLTRANSFERASE 1-RELATED"/>
    <property type="match status" value="1"/>
</dbReference>
<protein>
    <recommendedName>
        <fullName evidence="4">N-acetylgalactosaminide beta-1,3-galactosyltransferase</fullName>
        <ecNumber evidence="4">2.4.1.122</ecNumber>
    </recommendedName>
</protein>
<dbReference type="AlphaFoldDB" id="A0A7R9LXR6"/>
<proteinExistence type="inferred from homology"/>
<dbReference type="EMBL" id="OC918605">
    <property type="protein sequence ID" value="CAD7649719.1"/>
    <property type="molecule type" value="Genomic_DNA"/>
</dbReference>
<evidence type="ECO:0000259" key="12">
    <source>
        <dbReference type="Pfam" id="PF02434"/>
    </source>
</evidence>
<dbReference type="InterPro" id="IPR003378">
    <property type="entry name" value="Fringe-like_glycosylTrfase"/>
</dbReference>
<dbReference type="Proteomes" id="UP000728032">
    <property type="component" value="Unassembled WGS sequence"/>
</dbReference>
<evidence type="ECO:0000256" key="4">
    <source>
        <dbReference type="ARBA" id="ARBA00012557"/>
    </source>
</evidence>
<keyword evidence="7" id="KW-0812">Transmembrane</keyword>